<gene>
    <name evidence="1" type="ORF">TBIB3V08_LOCUS3066</name>
</gene>
<reference evidence="1" key="1">
    <citation type="submission" date="2020-11" db="EMBL/GenBank/DDBJ databases">
        <authorList>
            <person name="Tran Van P."/>
        </authorList>
    </citation>
    <scope>NUCLEOTIDE SEQUENCE</scope>
</reference>
<evidence type="ECO:0000313" key="1">
    <source>
        <dbReference type="EMBL" id="CAD7440565.1"/>
    </source>
</evidence>
<dbReference type="AlphaFoldDB" id="A0A7R9ESK0"/>
<organism evidence="1">
    <name type="scientific">Timema bartmani</name>
    <dbReference type="NCBI Taxonomy" id="61472"/>
    <lineage>
        <taxon>Eukaryota</taxon>
        <taxon>Metazoa</taxon>
        <taxon>Ecdysozoa</taxon>
        <taxon>Arthropoda</taxon>
        <taxon>Hexapoda</taxon>
        <taxon>Insecta</taxon>
        <taxon>Pterygota</taxon>
        <taxon>Neoptera</taxon>
        <taxon>Polyneoptera</taxon>
        <taxon>Phasmatodea</taxon>
        <taxon>Timematodea</taxon>
        <taxon>Timematoidea</taxon>
        <taxon>Timematidae</taxon>
        <taxon>Timema</taxon>
    </lineage>
</organism>
<sequence>MPSLKLTVENQVNNTLQRKGYRLGRNMAEGSYCKVKMLVARGNTILLEHTQTLFAVLASLFGQSFCRMAEMNVHVLENDGIFHQIGRRRKAMSETVQSTYSCSDQCSYH</sequence>
<proteinExistence type="predicted"/>
<dbReference type="EMBL" id="OD565018">
    <property type="protein sequence ID" value="CAD7440565.1"/>
    <property type="molecule type" value="Genomic_DNA"/>
</dbReference>
<protein>
    <submittedName>
        <fullName evidence="1">Uncharacterized protein</fullName>
    </submittedName>
</protein>
<accession>A0A7R9ESK0</accession>
<name>A0A7R9ESK0_9NEOP</name>